<dbReference type="Gene3D" id="3.40.50.150">
    <property type="entry name" value="Vaccinia Virus protein VP39"/>
    <property type="match status" value="1"/>
</dbReference>
<feature type="compositionally biased region" description="Basic and acidic residues" evidence="5">
    <location>
        <begin position="14"/>
        <end position="23"/>
    </location>
</feature>
<dbReference type="GO" id="GO:0005829">
    <property type="term" value="C:cytosol"/>
    <property type="evidence" value="ECO:0007669"/>
    <property type="project" value="TreeGrafter"/>
</dbReference>
<dbReference type="CDD" id="cd02440">
    <property type="entry name" value="AdoMet_MTases"/>
    <property type="match status" value="1"/>
</dbReference>
<keyword evidence="4" id="KW-0949">S-adenosyl-L-methionine</keyword>
<dbReference type="GO" id="GO:0032259">
    <property type="term" value="P:methylation"/>
    <property type="evidence" value="ECO:0007669"/>
    <property type="project" value="UniProtKB-KW"/>
</dbReference>
<dbReference type="PANTHER" id="PTHR10867">
    <property type="entry name" value="NNMT/PNMT/TEMT FAMILY MEMBER"/>
    <property type="match status" value="1"/>
</dbReference>
<dbReference type="SUPFAM" id="SSF53335">
    <property type="entry name" value="S-adenosyl-L-methionine-dependent methyltransferases"/>
    <property type="match status" value="1"/>
</dbReference>
<evidence type="ECO:0000313" key="7">
    <source>
        <dbReference type="WBParaSite" id="jg8835"/>
    </source>
</evidence>
<accession>A0A915ESH3</accession>
<evidence type="ECO:0000256" key="1">
    <source>
        <dbReference type="ARBA" id="ARBA00007996"/>
    </source>
</evidence>
<dbReference type="PANTHER" id="PTHR10867:SF17">
    <property type="entry name" value="NICOTINAMIDE N-METHYLTRANSFERASE"/>
    <property type="match status" value="1"/>
</dbReference>
<dbReference type="PROSITE" id="PS51681">
    <property type="entry name" value="SAM_MT_NNMT_PNMT_TEMT"/>
    <property type="match status" value="1"/>
</dbReference>
<keyword evidence="2" id="KW-0489">Methyltransferase</keyword>
<evidence type="ECO:0000256" key="2">
    <source>
        <dbReference type="ARBA" id="ARBA00022603"/>
    </source>
</evidence>
<name>A0A915ESH3_9BILA</name>
<proteinExistence type="inferred from homology"/>
<dbReference type="GO" id="GO:0008170">
    <property type="term" value="F:N-methyltransferase activity"/>
    <property type="evidence" value="ECO:0007669"/>
    <property type="project" value="TreeGrafter"/>
</dbReference>
<dbReference type="WBParaSite" id="jg8835">
    <property type="protein sequence ID" value="jg8835"/>
    <property type="gene ID" value="jg8835"/>
</dbReference>
<reference evidence="7" key="1">
    <citation type="submission" date="2022-11" db="UniProtKB">
        <authorList>
            <consortium name="WormBaseParasite"/>
        </authorList>
    </citation>
    <scope>IDENTIFICATION</scope>
</reference>
<dbReference type="AlphaFoldDB" id="A0A915ESH3"/>
<evidence type="ECO:0000313" key="6">
    <source>
        <dbReference type="Proteomes" id="UP000887574"/>
    </source>
</evidence>
<protein>
    <submittedName>
        <fullName evidence="7">Uncharacterized protein</fullName>
    </submittedName>
</protein>
<sequence length="305" mass="34237">MTPSPTNNASDSVKILDDPKNKPVDAVQNGSSNPADLETKKAEENIPIFKAKDHATEFDPIEYLEGFYVSHKEDGAMQTVLFFLPGILYRLPDKVETLLDLGAGPTVYIPIAVRHRAKNVFTSDYAQGWIQGESKFDWTSICKWLANIESTSESPEEMIKEARKNMRAVLKVNVHEDQVIQDVEFKMDSVVIPKQFDVVTCIFCLEYAGETLKEFKKAVKGATSLIKPGGYLIQGGVLHADEYGFGGKRFSSHPLTREQLVNALAENGMCTTDNHPDFRLIINLEVFLLFSKRRCEFHTQACIEV</sequence>
<dbReference type="Pfam" id="PF01234">
    <property type="entry name" value="NNMT_PNMT_TEMT"/>
    <property type="match status" value="1"/>
</dbReference>
<evidence type="ECO:0000256" key="5">
    <source>
        <dbReference type="SAM" id="MobiDB-lite"/>
    </source>
</evidence>
<organism evidence="6 7">
    <name type="scientific">Ditylenchus dipsaci</name>
    <dbReference type="NCBI Taxonomy" id="166011"/>
    <lineage>
        <taxon>Eukaryota</taxon>
        <taxon>Metazoa</taxon>
        <taxon>Ecdysozoa</taxon>
        <taxon>Nematoda</taxon>
        <taxon>Chromadorea</taxon>
        <taxon>Rhabditida</taxon>
        <taxon>Tylenchina</taxon>
        <taxon>Tylenchomorpha</taxon>
        <taxon>Sphaerularioidea</taxon>
        <taxon>Anguinidae</taxon>
        <taxon>Anguininae</taxon>
        <taxon>Ditylenchus</taxon>
    </lineage>
</organism>
<keyword evidence="6" id="KW-1185">Reference proteome</keyword>
<dbReference type="InterPro" id="IPR000940">
    <property type="entry name" value="NNMT_TEMT_trans"/>
</dbReference>
<feature type="compositionally biased region" description="Polar residues" evidence="5">
    <location>
        <begin position="1"/>
        <end position="11"/>
    </location>
</feature>
<dbReference type="Proteomes" id="UP000887574">
    <property type="component" value="Unplaced"/>
</dbReference>
<keyword evidence="3" id="KW-0808">Transferase</keyword>
<dbReference type="InterPro" id="IPR029063">
    <property type="entry name" value="SAM-dependent_MTases_sf"/>
</dbReference>
<feature type="region of interest" description="Disordered" evidence="5">
    <location>
        <begin position="1"/>
        <end position="40"/>
    </location>
</feature>
<evidence type="ECO:0000256" key="3">
    <source>
        <dbReference type="ARBA" id="ARBA00022679"/>
    </source>
</evidence>
<comment type="similarity">
    <text evidence="1">Belongs to the class I-like SAM-binding methyltransferase superfamily. NNMT/PNMT/TEMT family.</text>
</comment>
<evidence type="ECO:0000256" key="4">
    <source>
        <dbReference type="ARBA" id="ARBA00022691"/>
    </source>
</evidence>